<evidence type="ECO:0000256" key="3">
    <source>
        <dbReference type="PROSITE-ProRule" id="PRU00023"/>
    </source>
</evidence>
<feature type="region of interest" description="Disordered" evidence="4">
    <location>
        <begin position="1289"/>
        <end position="1324"/>
    </location>
</feature>
<feature type="region of interest" description="Disordered" evidence="4">
    <location>
        <begin position="839"/>
        <end position="921"/>
    </location>
</feature>
<feature type="region of interest" description="Disordered" evidence="4">
    <location>
        <begin position="1946"/>
        <end position="1971"/>
    </location>
</feature>
<feature type="compositionally biased region" description="Basic and acidic residues" evidence="4">
    <location>
        <begin position="1403"/>
        <end position="1414"/>
    </location>
</feature>
<feature type="compositionally biased region" description="Polar residues" evidence="4">
    <location>
        <begin position="167"/>
        <end position="199"/>
    </location>
</feature>
<keyword evidence="1" id="KW-0547">Nucleotide-binding</keyword>
<feature type="region of interest" description="Disordered" evidence="4">
    <location>
        <begin position="371"/>
        <end position="392"/>
    </location>
</feature>
<dbReference type="SUPFAM" id="SSF52540">
    <property type="entry name" value="P-loop containing nucleoside triphosphate hydrolases"/>
    <property type="match status" value="1"/>
</dbReference>
<dbReference type="PROSITE" id="PS50088">
    <property type="entry name" value="ANK_REPEAT"/>
    <property type="match status" value="1"/>
</dbReference>
<dbReference type="GO" id="GO:0006000">
    <property type="term" value="P:fructose metabolic process"/>
    <property type="evidence" value="ECO:0007669"/>
    <property type="project" value="InterPro"/>
</dbReference>
<feature type="compositionally biased region" description="Low complexity" evidence="4">
    <location>
        <begin position="1548"/>
        <end position="1557"/>
    </location>
</feature>
<feature type="compositionally biased region" description="Polar residues" evidence="4">
    <location>
        <begin position="604"/>
        <end position="618"/>
    </location>
</feature>
<feature type="region of interest" description="Disordered" evidence="4">
    <location>
        <begin position="1998"/>
        <end position="2056"/>
    </location>
</feature>
<feature type="compositionally biased region" description="Polar residues" evidence="4">
    <location>
        <begin position="86"/>
        <end position="101"/>
    </location>
</feature>
<name>A0A836LLZ3_9TRYP</name>
<dbReference type="SUPFAM" id="SSF53254">
    <property type="entry name" value="Phosphoglycerate mutase-like"/>
    <property type="match status" value="1"/>
</dbReference>
<dbReference type="Gene3D" id="1.25.40.20">
    <property type="entry name" value="Ankyrin repeat-containing domain"/>
    <property type="match status" value="1"/>
</dbReference>
<dbReference type="GeneID" id="94293774"/>
<dbReference type="InterPro" id="IPR003094">
    <property type="entry name" value="6Pfruct_kin"/>
</dbReference>
<reference evidence="6 7" key="1">
    <citation type="submission" date="2021-02" db="EMBL/GenBank/DDBJ databases">
        <title>Porcisia hertigi Genome sequencing and assembly.</title>
        <authorList>
            <person name="Almutairi H."/>
            <person name="Gatherer D."/>
        </authorList>
    </citation>
    <scope>NUCLEOTIDE SEQUENCE [LARGE SCALE GENOMIC DNA]</scope>
    <source>
        <strain evidence="6 7">C119</strain>
    </source>
</reference>
<proteinExistence type="predicted"/>
<keyword evidence="7" id="KW-1185">Reference proteome</keyword>
<feature type="compositionally biased region" description="Polar residues" evidence="4">
    <location>
        <begin position="1042"/>
        <end position="1053"/>
    </location>
</feature>
<dbReference type="FunFam" id="3.40.50.300:FF:003143">
    <property type="entry name" value="6-phosphofructo-2-kinase/fructose-2, 6-biphosphatase, putative"/>
    <property type="match status" value="1"/>
</dbReference>
<dbReference type="GO" id="GO:0006003">
    <property type="term" value="P:fructose 2,6-bisphosphate metabolic process"/>
    <property type="evidence" value="ECO:0007669"/>
    <property type="project" value="InterPro"/>
</dbReference>
<feature type="compositionally biased region" description="Polar residues" evidence="4">
    <location>
        <begin position="945"/>
        <end position="956"/>
    </location>
</feature>
<feature type="compositionally biased region" description="Low complexity" evidence="4">
    <location>
        <begin position="1570"/>
        <end position="1602"/>
    </location>
</feature>
<dbReference type="InterPro" id="IPR013079">
    <property type="entry name" value="6Phosfructo_kin"/>
</dbReference>
<dbReference type="InterPro" id="IPR036770">
    <property type="entry name" value="Ankyrin_rpt-contain_sf"/>
</dbReference>
<dbReference type="InterPro" id="IPR027417">
    <property type="entry name" value="P-loop_NTPase"/>
</dbReference>
<dbReference type="PANTHER" id="PTHR10606:SF50">
    <property type="entry name" value="6-BIPHOSPHATASE, PUTATIVE-RELATED"/>
    <property type="match status" value="1"/>
</dbReference>
<feature type="region of interest" description="Disordered" evidence="4">
    <location>
        <begin position="275"/>
        <end position="306"/>
    </location>
</feature>
<feature type="region of interest" description="Disordered" evidence="4">
    <location>
        <begin position="1401"/>
        <end position="1422"/>
    </location>
</feature>
<dbReference type="SUPFAM" id="SSF48403">
    <property type="entry name" value="Ankyrin repeat"/>
    <property type="match status" value="1"/>
</dbReference>
<dbReference type="PROSITE" id="PS50297">
    <property type="entry name" value="ANK_REP_REGION"/>
    <property type="match status" value="1"/>
</dbReference>
<feature type="region of interest" description="Disordered" evidence="4">
    <location>
        <begin position="1512"/>
        <end position="1603"/>
    </location>
</feature>
<evidence type="ECO:0000313" key="7">
    <source>
        <dbReference type="Proteomes" id="UP000674318"/>
    </source>
</evidence>
<evidence type="ECO:0000256" key="1">
    <source>
        <dbReference type="ARBA" id="ARBA00022741"/>
    </source>
</evidence>
<dbReference type="GO" id="GO:0004331">
    <property type="term" value="F:fructose-2,6-bisphosphate 2-phosphatase activity"/>
    <property type="evidence" value="ECO:0007669"/>
    <property type="project" value="TreeGrafter"/>
</dbReference>
<feature type="region of interest" description="Disordered" evidence="4">
    <location>
        <begin position="455"/>
        <end position="479"/>
    </location>
</feature>
<feature type="region of interest" description="Disordered" evidence="4">
    <location>
        <begin position="150"/>
        <end position="220"/>
    </location>
</feature>
<dbReference type="GO" id="GO:0003873">
    <property type="term" value="F:6-phosphofructo-2-kinase activity"/>
    <property type="evidence" value="ECO:0007669"/>
    <property type="project" value="InterPro"/>
</dbReference>
<comment type="caution">
    <text evidence="6">The sequence shown here is derived from an EMBL/GenBank/DDBJ whole genome shotgun (WGS) entry which is preliminary data.</text>
</comment>
<evidence type="ECO:0000256" key="2">
    <source>
        <dbReference type="ARBA" id="ARBA00022840"/>
    </source>
</evidence>
<dbReference type="OrthoDB" id="267323at2759"/>
<keyword evidence="3" id="KW-0040">ANK repeat</keyword>
<dbReference type="InterPro" id="IPR029033">
    <property type="entry name" value="His_PPase_superfam"/>
</dbReference>
<dbReference type="InterPro" id="IPR002110">
    <property type="entry name" value="Ankyrin_rpt"/>
</dbReference>
<feature type="region of interest" description="Disordered" evidence="4">
    <location>
        <begin position="1034"/>
        <end position="1068"/>
    </location>
</feature>
<feature type="compositionally biased region" description="Low complexity" evidence="4">
    <location>
        <begin position="1125"/>
        <end position="1154"/>
    </location>
</feature>
<dbReference type="Proteomes" id="UP000674318">
    <property type="component" value="Chromosome 3"/>
</dbReference>
<feature type="compositionally biased region" description="Low complexity" evidence="4">
    <location>
        <begin position="293"/>
        <end position="306"/>
    </location>
</feature>
<feature type="compositionally biased region" description="Polar residues" evidence="4">
    <location>
        <begin position="1166"/>
        <end position="1176"/>
    </location>
</feature>
<feature type="compositionally biased region" description="Low complexity" evidence="4">
    <location>
        <begin position="1954"/>
        <end position="1965"/>
    </location>
</feature>
<accession>A0A836LLZ3</accession>
<feature type="compositionally biased region" description="Low complexity" evidence="4">
    <location>
        <begin position="896"/>
        <end position="917"/>
    </location>
</feature>
<dbReference type="EMBL" id="JAFJZO010000003">
    <property type="protein sequence ID" value="KAG5511941.1"/>
    <property type="molecule type" value="Genomic_DNA"/>
</dbReference>
<feature type="repeat" description="ANK" evidence="3">
    <location>
        <begin position="773"/>
        <end position="805"/>
    </location>
</feature>
<feature type="region of interest" description="Disordered" evidence="4">
    <location>
        <begin position="1120"/>
        <end position="1228"/>
    </location>
</feature>
<dbReference type="KEGG" id="phet:94293774"/>
<dbReference type="PRINTS" id="PR00991">
    <property type="entry name" value="6PFRUCTKNASE"/>
</dbReference>
<dbReference type="PANTHER" id="PTHR10606">
    <property type="entry name" value="6-PHOSPHOFRUCTO-2-KINASE/FRUCTOSE-2,6-BISPHOSPHATASE"/>
    <property type="match status" value="1"/>
</dbReference>
<dbReference type="Pfam" id="PF12796">
    <property type="entry name" value="Ank_2"/>
    <property type="match status" value="1"/>
</dbReference>
<organism evidence="6 7">
    <name type="scientific">Porcisia hertigi</name>
    <dbReference type="NCBI Taxonomy" id="2761500"/>
    <lineage>
        <taxon>Eukaryota</taxon>
        <taxon>Discoba</taxon>
        <taxon>Euglenozoa</taxon>
        <taxon>Kinetoplastea</taxon>
        <taxon>Metakinetoplastina</taxon>
        <taxon>Trypanosomatida</taxon>
        <taxon>Trypanosomatidae</taxon>
        <taxon>Leishmaniinae</taxon>
        <taxon>Porcisia</taxon>
    </lineage>
</organism>
<evidence type="ECO:0000313" key="6">
    <source>
        <dbReference type="EMBL" id="KAG5511941.1"/>
    </source>
</evidence>
<sequence length="2380" mass="250327">MLMESPPSPEDIELAPHVHDRLSTGPKGPHHSNSGSAKDSAGHAHETSSAMETYSRSTSHASTVAGLATRDHDASSGVAEAAAPLQKQQHPQSRCRQSRAVTDSGGGAVNRRRGRNARPLPPFAKVPTTAAMGAAVAARAQKSVLNPSTALRAPSSTKPPQPVLPNSPATGNMTAFCSPTNVMPVSSSNNQTREGSSDSVMRDPRTPHFHGEGSSPVALPGARTSVEVDHPPLPTPLLSGNNNNSSSSTLTTNALRTRTGIDKKVAAASRALTREVPREDPLTQPLLPESIKTATPPAASVGSAAPGNSSSALNRFALPQLQTEEAGHSLGLLRVLPTPTSAETVRLGEALGSAGANTKKPEVGIAVTDAAQQQEQEQQPRSTVTAQPGRVDDDCSNTLGVVSFASVGDRRIYSLAHSPQTSGITCTLTNATPHKGTTAAVASAAAAAVDRAFTSTEPRMEPPHQLPDSLAHSGGGSALADGVPSDSPQYCFAGSAQSVPRSPATYCMSTSASAAASMAAIGITRSTPALCPLGAGQPRRRRMTVATRAEEEALLRQSIEAGEGAVVEPASRAAMLTCSSTAPSYVACMTSVTVSDGVGVSSMAGHSQSPGPQQQTNGPIDPLGAGAAQSQRINSVTNNVHWGLSSTDMKTFSNGSIAGAAGVAPILHERSVLGNSVNNNNNNSSVLLSGSLLTAGGASMRGSFNASIFTQQNKSALVSELKLRRQRLQKQLGVLQKEATARNIFALVRASNASQLQYLLQVGLCSVNDRDYNGCTPLHVAAGEGNQTIVHVLLSFGADVVAVDYSGRTPLDCAAANRHSGVAHYLLTVIRNKHFNNDSGAGGGATSSRGDDGPCASILGAEPTTEEGSVATEVYPSRSNSPAWGAAPLGVSPAEAPASSSTLWTATSTTQSSTPAQQHRELLESSPTLLLPLRRQHRQQQQQHWVSCSTVASTPSPSIPENFDPNPSMDAALGHTTDGANWSEGDTSPPVPGRGVDAVPAVTAAGDIAVAVSAPPSTTSKPLRSSLASGSICGPASRWMLPQSTGPQNSAPQEGSEATGKSRGANSSLTRHESFMPMSASRWRHNSIPHGSSPQRPVFLSSLDSTAAAHSRGLIAAESNAGSAPTVPFSACSSSSPSRPSTFVSGVRSPASQPMAPPPSAVSIGEPTTSFGNSSAGGDDDSHRRPVVSAPPYLAGGVEESVSYETRLSTTQRPSSRTSTAMSLTQTTATAAAATIEKWPHSGEESLADPDVDGIVHNPQGRPHPLQDEASTSFLGGFGSASSGFLWSNIPRSPTTRKDLRHNRKDRNNFKETGSFPGEMPTNLPTHPMRAAATSATTAAMFTSGTVATASGGSAQHRPMLLRSLKRPQNRFSATESRREALDAEKDVPPTRMLHPLMLLTGDTHDRSNGDRGGSDPVLTTTTLTRASTIGTTPVTPMVGGAHKSLEDLTGSMAGSGAGSLRDMGQQSLEEHHHHFRMTAGGMRINMRQSKVKFDLDRYSAPLAETRDVFEPTTTEAAVTRLSVPSGGSSERRSSTVTTDHHHHHVAQHASHPAAAALSTPWSTGATSDALAPANPANASRRPVNALGATPEKAEAPTTAERPPVEKQLCLGEVQDEPADLSALDHSSYTTVSDTVSMIVCMVGLPGRGKSFISKRLVRYMNWKGVPCKVFNAGNYRRHLLGVEETAGADFFDPNNPQGAQLRERMAELACEDLVKFIASYSLAVGILDATNTTRKRRAWLSDYFQREAQRHALPYRLLFIESVCTDDAIVMENILRSKCDNDDFKNVKDVGTVIAEFRNRILNYEKVYETLEPEERMPYIKIINIKHHVILHRVQNGLGSRIAFFLMNLHPIAFPIYVALPGETVGDSQHVYGGEERLTARGEAYAIALKNFIQDRYVPHMVVLHATNYCVLSTLAPLMDGAMEEEGAHFLQAVGNANGHGVSGGRALPTFKAPTHAPQQQAAATKSSATLVDQVGTTGREASMSQAPKKVLELPSSMYNVVPPPEGSEQDTLVPSADGPPCRLHPHSPAVSVTATPPDAASYHSTGSAVPDTNKAMNRDDVDHAEVPPAAQLRDSYDGGVTAVNGHSSSVAAAVAEFMRDDDSGEEEVADDVLCPVPGLDNINFGRFSGHTAAWVSKRYPRLSTLLYDMDDGDMAGDAKAEAAAATATAAAAADRQEQPESLETRSLADTTASLKLPRPVKATGSAPHNNPDPRNKTFPAVGQSSAPLPPPMHYATHEEAIAHLQRAPDGVDPRLAYGIPLPNGESFRQVNVRLEPALMAIMRSQSPVFVVAPAVPAQGVLSFFMDLIPELSPTIRIPKGCVVEVGVKDSITVHPLLPDALPEKMTRSPLTVLPEIQEAIREVGDLQLPGEQQGKYAR</sequence>
<dbReference type="Gene3D" id="3.40.50.300">
    <property type="entry name" value="P-loop containing nucleotide triphosphate hydrolases"/>
    <property type="match status" value="1"/>
</dbReference>
<evidence type="ECO:0000259" key="5">
    <source>
        <dbReference type="Pfam" id="PF01591"/>
    </source>
</evidence>
<dbReference type="RefSeq" id="XP_067759897.1">
    <property type="nucleotide sequence ID" value="XM_067903697.1"/>
</dbReference>
<keyword evidence="2" id="KW-0067">ATP-binding</keyword>
<feature type="compositionally biased region" description="Basic and acidic residues" evidence="4">
    <location>
        <begin position="200"/>
        <end position="211"/>
    </location>
</feature>
<gene>
    <name evidence="6" type="ORF">JKF63_07766</name>
</gene>
<feature type="region of interest" description="Disordered" evidence="4">
    <location>
        <begin position="935"/>
        <end position="993"/>
    </location>
</feature>
<feature type="region of interest" description="Disordered" evidence="4">
    <location>
        <begin position="1"/>
        <end position="125"/>
    </location>
</feature>
<feature type="domain" description="6-phosphofructo-2-kinase" evidence="5">
    <location>
        <begin position="1634"/>
        <end position="1852"/>
    </location>
</feature>
<feature type="compositionally biased region" description="Low complexity" evidence="4">
    <location>
        <begin position="1206"/>
        <end position="1228"/>
    </location>
</feature>
<feature type="compositionally biased region" description="Polar residues" evidence="4">
    <location>
        <begin position="47"/>
        <end position="62"/>
    </location>
</feature>
<evidence type="ECO:0000256" key="4">
    <source>
        <dbReference type="SAM" id="MobiDB-lite"/>
    </source>
</evidence>
<dbReference type="Pfam" id="PF01591">
    <property type="entry name" value="6PF2K"/>
    <property type="match status" value="1"/>
</dbReference>
<protein>
    <recommendedName>
        <fullName evidence="5">6-phosphofructo-2-kinase domain-containing protein</fullName>
    </recommendedName>
</protein>
<feature type="region of interest" description="Disordered" evidence="4">
    <location>
        <begin position="600"/>
        <end position="626"/>
    </location>
</feature>
<dbReference type="SMART" id="SM00248">
    <property type="entry name" value="ANK"/>
    <property type="match status" value="2"/>
</dbReference>
<dbReference type="FunFam" id="1.25.40.20:FF:000565">
    <property type="entry name" value="6-phosphofructo-2-kinase/fructose-2, 6-biphosphatase, putative"/>
    <property type="match status" value="1"/>
</dbReference>
<dbReference type="GO" id="GO:0005829">
    <property type="term" value="C:cytosol"/>
    <property type="evidence" value="ECO:0007669"/>
    <property type="project" value="TreeGrafter"/>
</dbReference>
<dbReference type="GO" id="GO:0005524">
    <property type="term" value="F:ATP binding"/>
    <property type="evidence" value="ECO:0007669"/>
    <property type="project" value="UniProtKB-KW"/>
</dbReference>
<feature type="region of interest" description="Disordered" evidence="4">
    <location>
        <begin position="2171"/>
        <end position="2235"/>
    </location>
</feature>
<feature type="compositionally biased region" description="Low complexity" evidence="4">
    <location>
        <begin position="935"/>
        <end position="944"/>
    </location>
</feature>
<dbReference type="Gene3D" id="3.40.50.1240">
    <property type="entry name" value="Phosphoglycerate mutase-like"/>
    <property type="match status" value="1"/>
</dbReference>